<protein>
    <submittedName>
        <fullName evidence="4">Phospholipase/carboxylesterase</fullName>
    </submittedName>
</protein>
<dbReference type="InterPro" id="IPR029058">
    <property type="entry name" value="AB_hydrolase_fold"/>
</dbReference>
<dbReference type="PANTHER" id="PTHR10655:SF17">
    <property type="entry name" value="LYSOPHOSPHOLIPASE-LIKE PROTEIN 1"/>
    <property type="match status" value="1"/>
</dbReference>
<dbReference type="Proteomes" id="UP000599578">
    <property type="component" value="Unassembled WGS sequence"/>
</dbReference>
<dbReference type="GO" id="GO:0016787">
    <property type="term" value="F:hydrolase activity"/>
    <property type="evidence" value="ECO:0007669"/>
    <property type="project" value="UniProtKB-KW"/>
</dbReference>
<comment type="similarity">
    <text evidence="1">Belongs to the AB hydrolase superfamily. AB hydrolase 2 family.</text>
</comment>
<dbReference type="Pfam" id="PF02230">
    <property type="entry name" value="Abhydrolase_2"/>
    <property type="match status" value="1"/>
</dbReference>
<feature type="domain" description="Phospholipase/carboxylesterase/thioesterase" evidence="3">
    <location>
        <begin position="8"/>
        <end position="216"/>
    </location>
</feature>
<evidence type="ECO:0000313" key="5">
    <source>
        <dbReference type="Proteomes" id="UP000599578"/>
    </source>
</evidence>
<dbReference type="Gene3D" id="3.40.50.1820">
    <property type="entry name" value="alpha/beta hydrolase"/>
    <property type="match status" value="1"/>
</dbReference>
<gene>
    <name evidence="4" type="ORF">GCM10011348_38710</name>
</gene>
<evidence type="ECO:0000313" key="4">
    <source>
        <dbReference type="EMBL" id="GGO86854.1"/>
    </source>
</evidence>
<organism evidence="4 5">
    <name type="scientific">Marinobacterium nitratireducens</name>
    <dbReference type="NCBI Taxonomy" id="518897"/>
    <lineage>
        <taxon>Bacteria</taxon>
        <taxon>Pseudomonadati</taxon>
        <taxon>Pseudomonadota</taxon>
        <taxon>Gammaproteobacteria</taxon>
        <taxon>Oceanospirillales</taxon>
        <taxon>Oceanospirillaceae</taxon>
        <taxon>Marinobacterium</taxon>
    </lineage>
</organism>
<sequence>MKLELQTLEPADDACASVIWLHGLGADGSDFVPAVPLLELPGSLPVRFLFPNAPVRPVTVNGGWPMPAWYDILEMNIERRIDEASLDESAQQIGALIEQELERGIPAERIFLFGFSQGGAVAYHTALRYPSALGGVVALSTYLASAARMPQELHPSNAGLPMLVCHGSADDVVPITLGRRAIAELQRLGLAPQWQEYPIAHEVCVPELNQVGRWLAAQLQRNSR</sequence>
<name>A0A917ZPV1_9GAMM</name>
<dbReference type="InterPro" id="IPR050565">
    <property type="entry name" value="LYPA1-2/EST-like"/>
</dbReference>
<comment type="caution">
    <text evidence="4">The sequence shown here is derived from an EMBL/GenBank/DDBJ whole genome shotgun (WGS) entry which is preliminary data.</text>
</comment>
<evidence type="ECO:0000256" key="1">
    <source>
        <dbReference type="ARBA" id="ARBA00006499"/>
    </source>
</evidence>
<keyword evidence="2" id="KW-0378">Hydrolase</keyword>
<accession>A0A917ZPV1</accession>
<keyword evidence="5" id="KW-1185">Reference proteome</keyword>
<proteinExistence type="inferred from homology"/>
<evidence type="ECO:0000256" key="2">
    <source>
        <dbReference type="ARBA" id="ARBA00022801"/>
    </source>
</evidence>
<dbReference type="InterPro" id="IPR003140">
    <property type="entry name" value="PLipase/COase/thioEstase"/>
</dbReference>
<dbReference type="SUPFAM" id="SSF53474">
    <property type="entry name" value="alpha/beta-Hydrolases"/>
    <property type="match status" value="1"/>
</dbReference>
<reference evidence="4 5" key="1">
    <citation type="journal article" date="2014" name="Int. J. Syst. Evol. Microbiol.">
        <title>Complete genome sequence of Corynebacterium casei LMG S-19264T (=DSM 44701T), isolated from a smear-ripened cheese.</title>
        <authorList>
            <consortium name="US DOE Joint Genome Institute (JGI-PGF)"/>
            <person name="Walter F."/>
            <person name="Albersmeier A."/>
            <person name="Kalinowski J."/>
            <person name="Ruckert C."/>
        </authorList>
    </citation>
    <scope>NUCLEOTIDE SEQUENCE [LARGE SCALE GENOMIC DNA]</scope>
    <source>
        <strain evidence="4 5">CGMCC 1.7286</strain>
    </source>
</reference>
<dbReference type="RefSeq" id="WP_188862268.1">
    <property type="nucleotide sequence ID" value="NZ_BMLT01000011.1"/>
</dbReference>
<dbReference type="EMBL" id="BMLT01000011">
    <property type="protein sequence ID" value="GGO86854.1"/>
    <property type="molecule type" value="Genomic_DNA"/>
</dbReference>
<dbReference type="PANTHER" id="PTHR10655">
    <property type="entry name" value="LYSOPHOSPHOLIPASE-RELATED"/>
    <property type="match status" value="1"/>
</dbReference>
<evidence type="ECO:0000259" key="3">
    <source>
        <dbReference type="Pfam" id="PF02230"/>
    </source>
</evidence>
<dbReference type="AlphaFoldDB" id="A0A917ZPV1"/>